<dbReference type="KEGG" id="dsa:Desal_3378"/>
<dbReference type="STRING" id="526222.Desal_3378"/>
<dbReference type="InterPro" id="IPR036653">
    <property type="entry name" value="CinA-like_C"/>
</dbReference>
<dbReference type="Pfam" id="PF02464">
    <property type="entry name" value="CinA"/>
    <property type="match status" value="1"/>
</dbReference>
<dbReference type="RefSeq" id="WP_015853244.1">
    <property type="nucleotide sequence ID" value="NC_012881.1"/>
</dbReference>
<keyword evidence="3" id="KW-1185">Reference proteome</keyword>
<dbReference type="InterPro" id="IPR008136">
    <property type="entry name" value="CinA_C"/>
</dbReference>
<dbReference type="NCBIfam" id="TIGR00199">
    <property type="entry name" value="PncC_domain"/>
    <property type="match status" value="1"/>
</dbReference>
<dbReference type="eggNOG" id="COG1546">
    <property type="taxonomic scope" value="Bacteria"/>
</dbReference>
<feature type="domain" description="CinA C-terminal" evidence="1">
    <location>
        <begin position="6"/>
        <end position="155"/>
    </location>
</feature>
<accession>C6BS45</accession>
<gene>
    <name evidence="2" type="ordered locus">Desal_3378</name>
</gene>
<dbReference type="OrthoDB" id="9801454at2"/>
<evidence type="ECO:0000313" key="2">
    <source>
        <dbReference type="EMBL" id="ACS81428.1"/>
    </source>
</evidence>
<dbReference type="Gene3D" id="3.90.950.20">
    <property type="entry name" value="CinA-like"/>
    <property type="match status" value="1"/>
</dbReference>
<sequence>MIENIVPSIGKILVEKGWTMSTAESCTGGLVAATLTDFSGSSAWFSGAVVAYSNEVKMSQLHVPEQEIIDHGAVSEPVVRAMAEGVCKTLNVDVGISLSGIAGPTGGTPDKPVGTVWMGWHVNGKTYAEKYIFNGDRKSVKDQSLQTVLEKLHQFLKES</sequence>
<dbReference type="AlphaFoldDB" id="C6BS45"/>
<organism evidence="2 3">
    <name type="scientific">Maridesulfovibrio salexigens (strain ATCC 14822 / DSM 2638 / NCIMB 8403 / VKM B-1763)</name>
    <name type="common">Desulfovibrio salexigens</name>
    <dbReference type="NCBI Taxonomy" id="526222"/>
    <lineage>
        <taxon>Bacteria</taxon>
        <taxon>Pseudomonadati</taxon>
        <taxon>Thermodesulfobacteriota</taxon>
        <taxon>Desulfovibrionia</taxon>
        <taxon>Desulfovibrionales</taxon>
        <taxon>Desulfovibrionaceae</taxon>
        <taxon>Maridesulfovibrio</taxon>
    </lineage>
</organism>
<dbReference type="SUPFAM" id="SSF142433">
    <property type="entry name" value="CinA-like"/>
    <property type="match status" value="1"/>
</dbReference>
<evidence type="ECO:0000259" key="1">
    <source>
        <dbReference type="Pfam" id="PF02464"/>
    </source>
</evidence>
<evidence type="ECO:0000313" key="3">
    <source>
        <dbReference type="Proteomes" id="UP000002601"/>
    </source>
</evidence>
<proteinExistence type="predicted"/>
<protein>
    <submittedName>
        <fullName evidence="2">CinA domain protein</fullName>
    </submittedName>
</protein>
<name>C6BS45_MARSD</name>
<dbReference type="EMBL" id="CP001649">
    <property type="protein sequence ID" value="ACS81428.1"/>
    <property type="molecule type" value="Genomic_DNA"/>
</dbReference>
<reference evidence="2 3" key="1">
    <citation type="submission" date="2009-06" db="EMBL/GenBank/DDBJ databases">
        <title>Complete sequence of Desulfovibrio salexigens DSM 2638.</title>
        <authorList>
            <consortium name="US DOE Joint Genome Institute"/>
            <person name="Lucas S."/>
            <person name="Copeland A."/>
            <person name="Lapidus A."/>
            <person name="Glavina del Rio T."/>
            <person name="Tice H."/>
            <person name="Bruce D."/>
            <person name="Goodwin L."/>
            <person name="Pitluck S."/>
            <person name="Munk A.C."/>
            <person name="Brettin T."/>
            <person name="Detter J.C."/>
            <person name="Han C."/>
            <person name="Tapia R."/>
            <person name="Larimer F."/>
            <person name="Land M."/>
            <person name="Hauser L."/>
            <person name="Kyrpides N."/>
            <person name="Anderson I."/>
            <person name="Wall J.D."/>
            <person name="Arkin A.P."/>
            <person name="Dehal P."/>
            <person name="Chivian D."/>
            <person name="Giles B."/>
            <person name="Hazen T.C."/>
        </authorList>
    </citation>
    <scope>NUCLEOTIDE SEQUENCE [LARGE SCALE GENOMIC DNA]</scope>
    <source>
        <strain evidence="3">ATCC 14822 / DSM 2638 / NCIMB 8403 / VKM B-1763</strain>
    </source>
</reference>
<dbReference type="Proteomes" id="UP000002601">
    <property type="component" value="Chromosome"/>
</dbReference>
<dbReference type="HOGENOM" id="CLU_030805_1_2_7"/>